<dbReference type="Proteomes" id="UP000828390">
    <property type="component" value="Unassembled WGS sequence"/>
</dbReference>
<organism evidence="1 2">
    <name type="scientific">Dreissena polymorpha</name>
    <name type="common">Zebra mussel</name>
    <name type="synonym">Mytilus polymorpha</name>
    <dbReference type="NCBI Taxonomy" id="45954"/>
    <lineage>
        <taxon>Eukaryota</taxon>
        <taxon>Metazoa</taxon>
        <taxon>Spiralia</taxon>
        <taxon>Lophotrochozoa</taxon>
        <taxon>Mollusca</taxon>
        <taxon>Bivalvia</taxon>
        <taxon>Autobranchia</taxon>
        <taxon>Heteroconchia</taxon>
        <taxon>Euheterodonta</taxon>
        <taxon>Imparidentia</taxon>
        <taxon>Neoheterodontei</taxon>
        <taxon>Myida</taxon>
        <taxon>Dreissenoidea</taxon>
        <taxon>Dreissenidae</taxon>
        <taxon>Dreissena</taxon>
    </lineage>
</organism>
<name>A0A9D4EGB0_DREPO</name>
<gene>
    <name evidence="1" type="ORF">DPMN_178989</name>
</gene>
<accession>A0A9D4EGB0</accession>
<evidence type="ECO:0000313" key="2">
    <source>
        <dbReference type="Proteomes" id="UP000828390"/>
    </source>
</evidence>
<comment type="caution">
    <text evidence="1">The sequence shown here is derived from an EMBL/GenBank/DDBJ whole genome shotgun (WGS) entry which is preliminary data.</text>
</comment>
<reference evidence="1" key="1">
    <citation type="journal article" date="2019" name="bioRxiv">
        <title>The Genome of the Zebra Mussel, Dreissena polymorpha: A Resource for Invasive Species Research.</title>
        <authorList>
            <person name="McCartney M.A."/>
            <person name="Auch B."/>
            <person name="Kono T."/>
            <person name="Mallez S."/>
            <person name="Zhang Y."/>
            <person name="Obille A."/>
            <person name="Becker A."/>
            <person name="Abrahante J.E."/>
            <person name="Garbe J."/>
            <person name="Badalamenti J.P."/>
            <person name="Herman A."/>
            <person name="Mangelson H."/>
            <person name="Liachko I."/>
            <person name="Sullivan S."/>
            <person name="Sone E.D."/>
            <person name="Koren S."/>
            <person name="Silverstein K.A.T."/>
            <person name="Beckman K.B."/>
            <person name="Gohl D.M."/>
        </authorList>
    </citation>
    <scope>NUCLEOTIDE SEQUENCE</scope>
    <source>
        <strain evidence="1">Duluth1</strain>
        <tissue evidence="1">Whole animal</tissue>
    </source>
</reference>
<reference evidence="1" key="2">
    <citation type="submission" date="2020-11" db="EMBL/GenBank/DDBJ databases">
        <authorList>
            <person name="McCartney M.A."/>
            <person name="Auch B."/>
            <person name="Kono T."/>
            <person name="Mallez S."/>
            <person name="Becker A."/>
            <person name="Gohl D.M."/>
            <person name="Silverstein K.A.T."/>
            <person name="Koren S."/>
            <person name="Bechman K.B."/>
            <person name="Herman A."/>
            <person name="Abrahante J.E."/>
            <person name="Garbe J."/>
        </authorList>
    </citation>
    <scope>NUCLEOTIDE SEQUENCE</scope>
    <source>
        <strain evidence="1">Duluth1</strain>
        <tissue evidence="1">Whole animal</tissue>
    </source>
</reference>
<dbReference type="EMBL" id="JAIWYP010000009">
    <property type="protein sequence ID" value="KAH3777542.1"/>
    <property type="molecule type" value="Genomic_DNA"/>
</dbReference>
<dbReference type="AlphaFoldDB" id="A0A9D4EGB0"/>
<proteinExistence type="predicted"/>
<sequence length="89" mass="10353">MTFHQDSGSSHNSKHTVNFLKDQNIKFIPPDEWMQKSQSQVYPIYWYSGYTKTTLTNTTTFWSQKSSEGRMARIGTNCHQQNFEIVGKA</sequence>
<evidence type="ECO:0000313" key="1">
    <source>
        <dbReference type="EMBL" id="KAH3777542.1"/>
    </source>
</evidence>
<protein>
    <submittedName>
        <fullName evidence="1">Uncharacterized protein</fullName>
    </submittedName>
</protein>
<keyword evidence="2" id="KW-1185">Reference proteome</keyword>